<evidence type="ECO:0000256" key="1">
    <source>
        <dbReference type="ARBA" id="ARBA00001946"/>
    </source>
</evidence>
<dbReference type="InterPro" id="IPR020084">
    <property type="entry name" value="NUDIX_hydrolase_CS"/>
</dbReference>
<reference evidence="4 6" key="1">
    <citation type="submission" date="2016-06" db="EMBL/GenBank/DDBJ databases">
        <title>Bacterial characters and pathogenicity of Xenorhabdus hominickii from an entomopathogenic nematode, Steinernema monticolum.</title>
        <authorList>
            <person name="Park Y."/>
            <person name="Kim Y."/>
        </authorList>
    </citation>
    <scope>NUCLEOTIDE SEQUENCE [LARGE SCALE GENOMIC DNA]</scope>
    <source>
        <strain evidence="4 6">ANU1</strain>
    </source>
</reference>
<feature type="domain" description="Nudix hydrolase" evidence="3">
    <location>
        <begin position="1"/>
        <end position="124"/>
    </location>
</feature>
<evidence type="ECO:0000256" key="2">
    <source>
        <dbReference type="ARBA" id="ARBA00022801"/>
    </source>
</evidence>
<reference evidence="5 7" key="2">
    <citation type="journal article" date="2017" name="Nat. Microbiol.">
        <title>Natural product diversity associated with the nematode symbionts Photorhabdus and Xenorhabdus.</title>
        <authorList>
            <person name="Tobias N.J."/>
            <person name="Wolff H."/>
            <person name="Djahanschiri B."/>
            <person name="Grundmann F."/>
            <person name="Kronenwerth M."/>
            <person name="Shi Y.M."/>
            <person name="Simonyi S."/>
            <person name="Grun P."/>
            <person name="Shapiro-Ilan D."/>
            <person name="Pidot S.J."/>
            <person name="Stinear T.P."/>
            <person name="Ebersberger I."/>
            <person name="Bode H.B."/>
        </authorList>
    </citation>
    <scope>NUCLEOTIDE SEQUENCE [LARGE SCALE GENOMIC DNA]</scope>
    <source>
        <strain evidence="5 7">DSM 17903</strain>
    </source>
</reference>
<protein>
    <submittedName>
        <fullName evidence="5">NUDIX domain-containing protein</fullName>
    </submittedName>
</protein>
<dbReference type="AlphaFoldDB" id="A0A2G0Q4I0"/>
<accession>A0A2G0Q4I0</accession>
<evidence type="ECO:0000313" key="5">
    <source>
        <dbReference type="EMBL" id="PHM54134.1"/>
    </source>
</evidence>
<gene>
    <name evidence="4" type="ORF">A9255_18965</name>
    <name evidence="5" type="ORF">Xhom_03208</name>
</gene>
<name>A0A2G0Q4I0_XENHO</name>
<dbReference type="CDD" id="cd04690">
    <property type="entry name" value="NUDIX_Hydrolase"/>
    <property type="match status" value="1"/>
</dbReference>
<dbReference type="GO" id="GO:0016787">
    <property type="term" value="F:hydrolase activity"/>
    <property type="evidence" value="ECO:0007669"/>
    <property type="project" value="UniProtKB-KW"/>
</dbReference>
<dbReference type="Proteomes" id="UP000094600">
    <property type="component" value="Chromosome"/>
</dbReference>
<dbReference type="Pfam" id="PF00293">
    <property type="entry name" value="NUDIX"/>
    <property type="match status" value="1"/>
</dbReference>
<keyword evidence="6" id="KW-1185">Reference proteome</keyword>
<dbReference type="EMBL" id="CP016176">
    <property type="protein sequence ID" value="AOM42450.1"/>
    <property type="molecule type" value="Genomic_DNA"/>
</dbReference>
<dbReference type="STRING" id="351679.A9255_18965"/>
<proteinExistence type="predicted"/>
<dbReference type="PANTHER" id="PTHR43046:SF2">
    <property type="entry name" value="8-OXO-DGTP DIPHOSPHATASE-RELATED"/>
    <property type="match status" value="1"/>
</dbReference>
<dbReference type="PROSITE" id="PS00893">
    <property type="entry name" value="NUDIX_BOX"/>
    <property type="match status" value="1"/>
</dbReference>
<dbReference type="Gene3D" id="3.90.79.10">
    <property type="entry name" value="Nucleoside Triphosphate Pyrophosphohydrolase"/>
    <property type="match status" value="1"/>
</dbReference>
<evidence type="ECO:0000313" key="4">
    <source>
        <dbReference type="EMBL" id="AOM42450.1"/>
    </source>
</evidence>
<comment type="cofactor">
    <cofactor evidence="1">
        <name>Mg(2+)</name>
        <dbReference type="ChEBI" id="CHEBI:18420"/>
    </cofactor>
</comment>
<dbReference type="EMBL" id="NJAI01000005">
    <property type="protein sequence ID" value="PHM54134.1"/>
    <property type="molecule type" value="Genomic_DNA"/>
</dbReference>
<organism evidence="5 7">
    <name type="scientific">Xenorhabdus hominickii</name>
    <dbReference type="NCBI Taxonomy" id="351679"/>
    <lineage>
        <taxon>Bacteria</taxon>
        <taxon>Pseudomonadati</taxon>
        <taxon>Pseudomonadota</taxon>
        <taxon>Gammaproteobacteria</taxon>
        <taxon>Enterobacterales</taxon>
        <taxon>Morganellaceae</taxon>
        <taxon>Xenorhabdus</taxon>
    </lineage>
</organism>
<dbReference type="PROSITE" id="PS51462">
    <property type="entry name" value="NUDIX"/>
    <property type="match status" value="1"/>
</dbReference>
<dbReference type="RefSeq" id="WP_069318072.1">
    <property type="nucleotide sequence ID" value="NZ_CAWNQJ010000079.1"/>
</dbReference>
<evidence type="ECO:0000313" key="7">
    <source>
        <dbReference type="Proteomes" id="UP000225433"/>
    </source>
</evidence>
<evidence type="ECO:0000313" key="6">
    <source>
        <dbReference type="Proteomes" id="UP000094600"/>
    </source>
</evidence>
<dbReference type="PANTHER" id="PTHR43046">
    <property type="entry name" value="GDP-MANNOSE MANNOSYL HYDROLASE"/>
    <property type="match status" value="1"/>
</dbReference>
<dbReference type="KEGG" id="xho:A9255_18965"/>
<dbReference type="InterPro" id="IPR000086">
    <property type="entry name" value="NUDIX_hydrolase_dom"/>
</dbReference>
<dbReference type="SUPFAM" id="SSF55811">
    <property type="entry name" value="Nudix"/>
    <property type="match status" value="1"/>
</dbReference>
<dbReference type="InterPro" id="IPR015797">
    <property type="entry name" value="NUDIX_hydrolase-like_dom_sf"/>
</dbReference>
<evidence type="ECO:0000259" key="3">
    <source>
        <dbReference type="PROSITE" id="PS51462"/>
    </source>
</evidence>
<dbReference type="Proteomes" id="UP000225433">
    <property type="component" value="Unassembled WGS sequence"/>
</dbReference>
<keyword evidence="2" id="KW-0378">Hydrolase</keyword>
<sequence>MIKKCAAIIVKNKKLLVVRKHKTSAYISPGGKIEGNESQIECLTREIQEEIGVTFTNPIHFSVDYSKSIFEDELIEINSWLIEIKGNPSPCSEIVDLKWITSKESEQIQIGSIFKDNIIPKLKKIGLIE</sequence>